<feature type="compositionally biased region" description="Acidic residues" evidence="1">
    <location>
        <begin position="116"/>
        <end position="135"/>
    </location>
</feature>
<feature type="compositionally biased region" description="Polar residues" evidence="1">
    <location>
        <begin position="7"/>
        <end position="23"/>
    </location>
</feature>
<protein>
    <submittedName>
        <fullName evidence="2">Uncharacterized protein</fullName>
    </submittedName>
</protein>
<evidence type="ECO:0000313" key="3">
    <source>
        <dbReference type="Proteomes" id="UP000604825"/>
    </source>
</evidence>
<comment type="caution">
    <text evidence="2">The sequence shown here is derived from an EMBL/GenBank/DDBJ whole genome shotgun (WGS) entry which is preliminary data.</text>
</comment>
<feature type="region of interest" description="Disordered" evidence="1">
    <location>
        <begin position="113"/>
        <end position="145"/>
    </location>
</feature>
<organism evidence="2 3">
    <name type="scientific">Miscanthus lutarioriparius</name>
    <dbReference type="NCBI Taxonomy" id="422564"/>
    <lineage>
        <taxon>Eukaryota</taxon>
        <taxon>Viridiplantae</taxon>
        <taxon>Streptophyta</taxon>
        <taxon>Embryophyta</taxon>
        <taxon>Tracheophyta</taxon>
        <taxon>Spermatophyta</taxon>
        <taxon>Magnoliopsida</taxon>
        <taxon>Liliopsida</taxon>
        <taxon>Poales</taxon>
        <taxon>Poaceae</taxon>
        <taxon>PACMAD clade</taxon>
        <taxon>Panicoideae</taxon>
        <taxon>Andropogonodae</taxon>
        <taxon>Andropogoneae</taxon>
        <taxon>Saccharinae</taxon>
        <taxon>Miscanthus</taxon>
    </lineage>
</organism>
<name>A0A811QP28_9POAL</name>
<evidence type="ECO:0000256" key="1">
    <source>
        <dbReference type="SAM" id="MobiDB-lite"/>
    </source>
</evidence>
<sequence length="145" mass="14838">MTLVAPAQQSQEGKLGQASTQSAPAAPEVVIELSNEDELKDSGPLVGPVPIAPASTAATASVASTALDIPGPSAPCTAGSPDTSHDEEIARKLFVELNREAISILGDNDLVILSSDSEEEVTEEEDADEEEEENEPAGGGSPSRS</sequence>
<feature type="region of interest" description="Disordered" evidence="1">
    <location>
        <begin position="1"/>
        <end position="26"/>
    </location>
</feature>
<dbReference type="EMBL" id="CAJGYO010000011">
    <property type="protein sequence ID" value="CAD6260865.1"/>
    <property type="molecule type" value="Genomic_DNA"/>
</dbReference>
<keyword evidence="3" id="KW-1185">Reference proteome</keyword>
<gene>
    <name evidence="2" type="ORF">NCGR_LOCUS44288</name>
</gene>
<evidence type="ECO:0000313" key="2">
    <source>
        <dbReference type="EMBL" id="CAD6260865.1"/>
    </source>
</evidence>
<reference evidence="2" key="1">
    <citation type="submission" date="2020-10" db="EMBL/GenBank/DDBJ databases">
        <authorList>
            <person name="Han B."/>
            <person name="Lu T."/>
            <person name="Zhao Q."/>
            <person name="Huang X."/>
            <person name="Zhao Y."/>
        </authorList>
    </citation>
    <scope>NUCLEOTIDE SEQUENCE</scope>
</reference>
<proteinExistence type="predicted"/>
<dbReference type="Proteomes" id="UP000604825">
    <property type="component" value="Unassembled WGS sequence"/>
</dbReference>
<accession>A0A811QP28</accession>
<dbReference type="AlphaFoldDB" id="A0A811QP28"/>